<accession>A0A0E0L2P8</accession>
<dbReference type="Gramene" id="OPUNC05G14960.1">
    <property type="protein sequence ID" value="OPUNC05G14960.1"/>
    <property type="gene ID" value="OPUNC05G14960"/>
</dbReference>
<reference evidence="1" key="2">
    <citation type="submission" date="2018-05" db="EMBL/GenBank/DDBJ databases">
        <title>OpunRS2 (Oryza punctata Reference Sequence Version 2).</title>
        <authorList>
            <person name="Zhang J."/>
            <person name="Kudrna D."/>
            <person name="Lee S."/>
            <person name="Talag J."/>
            <person name="Welchert J."/>
            <person name="Wing R.A."/>
        </authorList>
    </citation>
    <scope>NUCLEOTIDE SEQUENCE [LARGE SCALE GENOMIC DNA]</scope>
</reference>
<organism evidence="1">
    <name type="scientific">Oryza punctata</name>
    <name type="common">Red rice</name>
    <dbReference type="NCBI Taxonomy" id="4537"/>
    <lineage>
        <taxon>Eukaryota</taxon>
        <taxon>Viridiplantae</taxon>
        <taxon>Streptophyta</taxon>
        <taxon>Embryophyta</taxon>
        <taxon>Tracheophyta</taxon>
        <taxon>Spermatophyta</taxon>
        <taxon>Magnoliopsida</taxon>
        <taxon>Liliopsida</taxon>
        <taxon>Poales</taxon>
        <taxon>Poaceae</taxon>
        <taxon>BOP clade</taxon>
        <taxon>Oryzoideae</taxon>
        <taxon>Oryzeae</taxon>
        <taxon>Oryzinae</taxon>
        <taxon>Oryza</taxon>
    </lineage>
</organism>
<protein>
    <submittedName>
        <fullName evidence="1">Uncharacterized protein</fullName>
    </submittedName>
</protein>
<reference evidence="1" key="1">
    <citation type="submission" date="2015-04" db="UniProtKB">
        <authorList>
            <consortium name="EnsemblPlants"/>
        </authorList>
    </citation>
    <scope>IDENTIFICATION</scope>
</reference>
<dbReference type="HOGENOM" id="CLU_1941516_0_0_1"/>
<name>A0A0E0L2P8_ORYPU</name>
<keyword evidence="2" id="KW-1185">Reference proteome</keyword>
<evidence type="ECO:0000313" key="1">
    <source>
        <dbReference type="EnsemblPlants" id="OPUNC05G14960.1"/>
    </source>
</evidence>
<dbReference type="AlphaFoldDB" id="A0A0E0L2P8"/>
<dbReference type="Proteomes" id="UP000026962">
    <property type="component" value="Chromosome 5"/>
</dbReference>
<sequence length="130" mass="13139">MVQGCLGFGGGFICCADWDVGGKGKAKWTFAGWDEKERGTGLVERGGPTIWDRRRLASEFASDVVRGGTRSLAGAALGGRGGGARLPAVVGGGSARWRLQAGTAVSGKAGGGGGGARWGRTMAVLLTLSE</sequence>
<proteinExistence type="predicted"/>
<dbReference type="EnsemblPlants" id="OPUNC05G14960.1">
    <property type="protein sequence ID" value="OPUNC05G14960.1"/>
    <property type="gene ID" value="OPUNC05G14960"/>
</dbReference>
<evidence type="ECO:0000313" key="2">
    <source>
        <dbReference type="Proteomes" id="UP000026962"/>
    </source>
</evidence>